<keyword evidence="3" id="KW-1185">Reference proteome</keyword>
<dbReference type="InterPro" id="IPR036271">
    <property type="entry name" value="Tet_transcr_reg_TetR-rel_C_sf"/>
</dbReference>
<dbReference type="Proteomes" id="UP001340816">
    <property type="component" value="Chromosome"/>
</dbReference>
<sequence>MKAVSRWLEAFIEQCSVYDGLAQALACTPVHESDTCLLSLDAGTLRADMDAYDVRHLAAAIAWVGGQLSPDPDRRTRLLRMMLDGLRPR</sequence>
<dbReference type="RefSeq" id="WP_326762239.1">
    <property type="nucleotide sequence ID" value="NZ_CP109135.1"/>
</dbReference>
<dbReference type="InterPro" id="IPR049445">
    <property type="entry name" value="TetR_SbtR-like_C"/>
</dbReference>
<dbReference type="Pfam" id="PF21597">
    <property type="entry name" value="TetR_C_43"/>
    <property type="match status" value="1"/>
</dbReference>
<evidence type="ECO:0000259" key="1">
    <source>
        <dbReference type="Pfam" id="PF21597"/>
    </source>
</evidence>
<dbReference type="Gene3D" id="1.10.357.10">
    <property type="entry name" value="Tetracycline Repressor, domain 2"/>
    <property type="match status" value="1"/>
</dbReference>
<name>A0ABZ1HU05_STRPH</name>
<feature type="domain" description="Transcriptional regulator SbtR-like C-terminal" evidence="1">
    <location>
        <begin position="2"/>
        <end position="88"/>
    </location>
</feature>
<organism evidence="2 3">
    <name type="scientific">Streptomyces phaeochromogenes</name>
    <dbReference type="NCBI Taxonomy" id="1923"/>
    <lineage>
        <taxon>Bacteria</taxon>
        <taxon>Bacillati</taxon>
        <taxon>Actinomycetota</taxon>
        <taxon>Actinomycetes</taxon>
        <taxon>Kitasatosporales</taxon>
        <taxon>Streptomycetaceae</taxon>
        <taxon>Streptomyces</taxon>
        <taxon>Streptomyces phaeochromogenes group</taxon>
    </lineage>
</organism>
<proteinExistence type="predicted"/>
<evidence type="ECO:0000313" key="3">
    <source>
        <dbReference type="Proteomes" id="UP001340816"/>
    </source>
</evidence>
<accession>A0ABZ1HU05</accession>
<reference evidence="2 3" key="1">
    <citation type="submission" date="2022-10" db="EMBL/GenBank/DDBJ databases">
        <title>The complete genomes of actinobacterial strains from the NBC collection.</title>
        <authorList>
            <person name="Joergensen T.S."/>
            <person name="Alvarez Arevalo M."/>
            <person name="Sterndorff E.B."/>
            <person name="Faurdal D."/>
            <person name="Vuksanovic O."/>
            <person name="Mourched A.-S."/>
            <person name="Charusanti P."/>
            <person name="Shaw S."/>
            <person name="Blin K."/>
            <person name="Weber T."/>
        </authorList>
    </citation>
    <scope>NUCLEOTIDE SEQUENCE [LARGE SCALE GENOMIC DNA]</scope>
    <source>
        <strain evidence="2 3">NBC 01752</strain>
    </source>
</reference>
<gene>
    <name evidence="2" type="ORF">OHB35_49180</name>
</gene>
<protein>
    <recommendedName>
        <fullName evidence="1">Transcriptional regulator SbtR-like C-terminal domain-containing protein</fullName>
    </recommendedName>
</protein>
<evidence type="ECO:0000313" key="2">
    <source>
        <dbReference type="EMBL" id="WSD20584.1"/>
    </source>
</evidence>
<dbReference type="EMBL" id="CP109135">
    <property type="protein sequence ID" value="WSD20584.1"/>
    <property type="molecule type" value="Genomic_DNA"/>
</dbReference>
<dbReference type="SUPFAM" id="SSF48498">
    <property type="entry name" value="Tetracyclin repressor-like, C-terminal domain"/>
    <property type="match status" value="1"/>
</dbReference>